<gene>
    <name evidence="2" type="ORF">BC781_103267</name>
</gene>
<dbReference type="AlphaFoldDB" id="A0A315ZXF0"/>
<name>A0A315ZXF0_SEDFL</name>
<dbReference type="InterPro" id="IPR007849">
    <property type="entry name" value="ATP10"/>
</dbReference>
<dbReference type="PANTHER" id="PTHR28106:SF1">
    <property type="entry name" value="MITOCHONDRIAL ATPASE COMPLEX SUBUNIT ATP10"/>
    <property type="match status" value="1"/>
</dbReference>
<accession>A0A315ZXF0</accession>
<feature type="chain" id="PRO_5016248158" evidence="1">
    <location>
        <begin position="29"/>
        <end position="191"/>
    </location>
</feature>
<evidence type="ECO:0000256" key="1">
    <source>
        <dbReference type="SAM" id="SignalP"/>
    </source>
</evidence>
<feature type="signal peptide" evidence="1">
    <location>
        <begin position="1"/>
        <end position="28"/>
    </location>
</feature>
<protein>
    <submittedName>
        <fullName evidence="2">ATP10 protein</fullName>
    </submittedName>
</protein>
<dbReference type="SUPFAM" id="SSF52833">
    <property type="entry name" value="Thioredoxin-like"/>
    <property type="match status" value="1"/>
</dbReference>
<comment type="caution">
    <text evidence="2">The sequence shown here is derived from an EMBL/GenBank/DDBJ whole genome shotgun (WGS) entry which is preliminary data.</text>
</comment>
<dbReference type="Gene3D" id="3.40.30.10">
    <property type="entry name" value="Glutaredoxin"/>
    <property type="match status" value="1"/>
</dbReference>
<sequence length="191" mass="21892">MTNILKSKMRKSIISLLIALFTTSIAFAQSKSSFPLMEVENLKDKVMNIPNDCKGKMTIIGLAYSKKSDDLLKQWYQPFYDTFLAKPTGNELFPKDVYDVNMYFVGMIRGINKTASGKIEKAMKKNVIPEMHKNVTLYRGGIKDYKKPLGLDGKDLPYFYVLDKNGKIVYQTSGAYNKRKFNEILEILDQE</sequence>
<dbReference type="InterPro" id="IPR036249">
    <property type="entry name" value="Thioredoxin-like_sf"/>
</dbReference>
<evidence type="ECO:0000313" key="3">
    <source>
        <dbReference type="Proteomes" id="UP000245535"/>
    </source>
</evidence>
<dbReference type="PANTHER" id="PTHR28106">
    <property type="entry name" value="MITOCHONDRIAL ATPASE COMPLEX SUBUNIT ATP10"/>
    <property type="match status" value="1"/>
</dbReference>
<keyword evidence="1" id="KW-0732">Signal</keyword>
<reference evidence="2 3" key="1">
    <citation type="submission" date="2018-03" db="EMBL/GenBank/DDBJ databases">
        <title>Genomic Encyclopedia of Archaeal and Bacterial Type Strains, Phase II (KMG-II): from individual species to whole genera.</title>
        <authorList>
            <person name="Goeker M."/>
        </authorList>
    </citation>
    <scope>NUCLEOTIDE SEQUENCE [LARGE SCALE GENOMIC DNA]</scope>
    <source>
        <strain evidence="2 3">DSM 28229</strain>
    </source>
</reference>
<dbReference type="Pfam" id="PF05176">
    <property type="entry name" value="ATP-synt_10"/>
    <property type="match status" value="1"/>
</dbReference>
<proteinExistence type="predicted"/>
<dbReference type="EMBL" id="QGDO01000003">
    <property type="protein sequence ID" value="PWJ42017.1"/>
    <property type="molecule type" value="Genomic_DNA"/>
</dbReference>
<dbReference type="Proteomes" id="UP000245535">
    <property type="component" value="Unassembled WGS sequence"/>
</dbReference>
<keyword evidence="3" id="KW-1185">Reference proteome</keyword>
<evidence type="ECO:0000313" key="2">
    <source>
        <dbReference type="EMBL" id="PWJ42017.1"/>
    </source>
</evidence>
<organism evidence="2 3">
    <name type="scientific">Sediminitomix flava</name>
    <dbReference type="NCBI Taxonomy" id="379075"/>
    <lineage>
        <taxon>Bacteria</taxon>
        <taxon>Pseudomonadati</taxon>
        <taxon>Bacteroidota</taxon>
        <taxon>Cytophagia</taxon>
        <taxon>Cytophagales</taxon>
        <taxon>Flammeovirgaceae</taxon>
        <taxon>Sediminitomix</taxon>
    </lineage>
</organism>